<evidence type="ECO:0000256" key="2">
    <source>
        <dbReference type="ARBA" id="ARBA00007379"/>
    </source>
</evidence>
<dbReference type="PIRSF" id="PIRSF003097">
    <property type="entry name" value="FtsX"/>
    <property type="match status" value="1"/>
</dbReference>
<evidence type="ECO:0000256" key="13">
    <source>
        <dbReference type="SAM" id="MobiDB-lite"/>
    </source>
</evidence>
<evidence type="ECO:0000256" key="11">
    <source>
        <dbReference type="ARBA" id="ARBA00023306"/>
    </source>
</evidence>
<keyword evidence="10 12" id="KW-0472">Membrane</keyword>
<dbReference type="PANTHER" id="PTHR47755">
    <property type="entry name" value="CELL DIVISION PROTEIN FTSX"/>
    <property type="match status" value="1"/>
</dbReference>
<dbReference type="InterPro" id="IPR040690">
    <property type="entry name" value="FtsX_ECD"/>
</dbReference>
<sequence>MAEQNRRIPRANRRSESRSAKASARQVKREKSNSRDSTSGFAVYNAKLAAYFQHHKASASKSLMQLVVAPWQSFLTCLVIAIALALPSLLYLFLDNVQSQTHQWDQPAQISVYLHKDAKQTAIDQLQQRLSENAVTDSVTFVSAEAGLSQFQSVSGFGDILDSLEDNPIPPVLVITPNQLELAQLEAFTTQVRTNAIVESVQMDFEWLAKLEQLIRLGGRIVAALSLIFGLAVVLVIGNIIRLAIASRIDEIVITKLVGGTDAFVRRPFLYTGMWYGIGGGVLALVIVVIAQWWLSEPISKLAQLYQSQIDVSGFSFSQSFMIIASACILSSMGAWLAVSRHLAEIKPE</sequence>
<evidence type="ECO:0000256" key="1">
    <source>
        <dbReference type="ARBA" id="ARBA00004429"/>
    </source>
</evidence>
<evidence type="ECO:0000256" key="4">
    <source>
        <dbReference type="ARBA" id="ARBA00021907"/>
    </source>
</evidence>
<dbReference type="InterPro" id="IPR047590">
    <property type="entry name" value="FtsX_proteobact-type"/>
</dbReference>
<comment type="subcellular location">
    <subcellularLocation>
        <location evidence="1">Cell inner membrane</location>
        <topology evidence="1">Multi-pass membrane protein</topology>
    </subcellularLocation>
</comment>
<evidence type="ECO:0000313" key="17">
    <source>
        <dbReference type="EMBL" id="GAA6167088.1"/>
    </source>
</evidence>
<evidence type="ECO:0000256" key="10">
    <source>
        <dbReference type="ARBA" id="ARBA00023136"/>
    </source>
</evidence>
<comment type="similarity">
    <text evidence="2 12">Belongs to the ABC-4 integral membrane protein family. FtsX subfamily.</text>
</comment>
<dbReference type="Pfam" id="PF02687">
    <property type="entry name" value="FtsX"/>
    <property type="match status" value="1"/>
</dbReference>
<organism evidence="17 18">
    <name type="scientific">Sessilibacter corallicola</name>
    <dbReference type="NCBI Taxonomy" id="2904075"/>
    <lineage>
        <taxon>Bacteria</taxon>
        <taxon>Pseudomonadati</taxon>
        <taxon>Pseudomonadota</taxon>
        <taxon>Gammaproteobacteria</taxon>
        <taxon>Cellvibrionales</taxon>
        <taxon>Cellvibrionaceae</taxon>
        <taxon>Sessilibacter</taxon>
    </lineage>
</organism>
<keyword evidence="8 14" id="KW-0812">Transmembrane</keyword>
<accession>A0ABQ0A624</accession>
<keyword evidence="18" id="KW-1185">Reference proteome</keyword>
<feature type="transmembrane region" description="Helical" evidence="14">
    <location>
        <begin position="221"/>
        <end position="241"/>
    </location>
</feature>
<proteinExistence type="inferred from homology"/>
<feature type="transmembrane region" description="Helical" evidence="14">
    <location>
        <begin position="274"/>
        <end position="295"/>
    </location>
</feature>
<feature type="region of interest" description="Disordered" evidence="13">
    <location>
        <begin position="1"/>
        <end position="37"/>
    </location>
</feature>
<name>A0ABQ0A624_9GAMM</name>
<protein>
    <recommendedName>
        <fullName evidence="4 12">Cell division protein FtsX</fullName>
    </recommendedName>
</protein>
<evidence type="ECO:0000256" key="6">
    <source>
        <dbReference type="ARBA" id="ARBA00022519"/>
    </source>
</evidence>
<dbReference type="Proteomes" id="UP001465153">
    <property type="component" value="Unassembled WGS sequence"/>
</dbReference>
<feature type="domain" description="FtsX extracellular" evidence="16">
    <location>
        <begin position="109"/>
        <end position="201"/>
    </location>
</feature>
<keyword evidence="9 14" id="KW-1133">Transmembrane helix</keyword>
<dbReference type="NCBIfam" id="TIGR00439">
    <property type="entry name" value="FtsX_Gneg"/>
    <property type="match status" value="1"/>
</dbReference>
<keyword evidence="7 12" id="KW-0132">Cell division</keyword>
<evidence type="ECO:0000259" key="16">
    <source>
        <dbReference type="Pfam" id="PF18075"/>
    </source>
</evidence>
<dbReference type="RefSeq" id="WP_353301819.1">
    <property type="nucleotide sequence ID" value="NZ_BAABWN010000002.1"/>
</dbReference>
<dbReference type="InterPro" id="IPR003838">
    <property type="entry name" value="ABC3_permease_C"/>
</dbReference>
<keyword evidence="6 12" id="KW-0997">Cell inner membrane</keyword>
<keyword evidence="11 12" id="KW-0131">Cell cycle</keyword>
<dbReference type="Gene3D" id="3.30.70.3040">
    <property type="match status" value="1"/>
</dbReference>
<evidence type="ECO:0000256" key="9">
    <source>
        <dbReference type="ARBA" id="ARBA00022989"/>
    </source>
</evidence>
<evidence type="ECO:0000256" key="8">
    <source>
        <dbReference type="ARBA" id="ARBA00022692"/>
    </source>
</evidence>
<comment type="function">
    <text evidence="12">Part of the ABC transporter FtsEX involved in cellular division.</text>
</comment>
<evidence type="ECO:0000256" key="7">
    <source>
        <dbReference type="ARBA" id="ARBA00022618"/>
    </source>
</evidence>
<dbReference type="EMBL" id="BAABWN010000002">
    <property type="protein sequence ID" value="GAA6167088.1"/>
    <property type="molecule type" value="Genomic_DNA"/>
</dbReference>
<dbReference type="PANTHER" id="PTHR47755:SF1">
    <property type="entry name" value="CELL DIVISION PROTEIN FTSX"/>
    <property type="match status" value="1"/>
</dbReference>
<feature type="transmembrane region" description="Helical" evidence="14">
    <location>
        <begin position="74"/>
        <end position="94"/>
    </location>
</feature>
<evidence type="ECO:0000256" key="14">
    <source>
        <dbReference type="SAM" id="Phobius"/>
    </source>
</evidence>
<feature type="transmembrane region" description="Helical" evidence="14">
    <location>
        <begin position="315"/>
        <end position="339"/>
    </location>
</feature>
<reference evidence="17 18" key="1">
    <citation type="submission" date="2024-04" db="EMBL/GenBank/DDBJ databases">
        <title>Draft genome sequence of Sessilibacter corallicola NBRC 116591.</title>
        <authorList>
            <person name="Miyakawa T."/>
            <person name="Kusuya Y."/>
            <person name="Miura T."/>
        </authorList>
    </citation>
    <scope>NUCLEOTIDE SEQUENCE [LARGE SCALE GENOMIC DNA]</scope>
    <source>
        <strain evidence="17 18">KU-00831-HH</strain>
    </source>
</reference>
<evidence type="ECO:0000256" key="3">
    <source>
        <dbReference type="ARBA" id="ARBA00011160"/>
    </source>
</evidence>
<comment type="caution">
    <text evidence="17">The sequence shown here is derived from an EMBL/GenBank/DDBJ whole genome shotgun (WGS) entry which is preliminary data.</text>
</comment>
<evidence type="ECO:0000256" key="5">
    <source>
        <dbReference type="ARBA" id="ARBA00022475"/>
    </source>
</evidence>
<gene>
    <name evidence="17" type="primary">ftsX</name>
    <name evidence="17" type="ORF">NBRC116591_08980</name>
</gene>
<evidence type="ECO:0000313" key="18">
    <source>
        <dbReference type="Proteomes" id="UP001465153"/>
    </source>
</evidence>
<comment type="subunit">
    <text evidence="3">Forms a membrane-associated complex with FtsE.</text>
</comment>
<dbReference type="Pfam" id="PF18075">
    <property type="entry name" value="FtsX_ECD"/>
    <property type="match status" value="1"/>
</dbReference>
<keyword evidence="5 12" id="KW-1003">Cell membrane</keyword>
<evidence type="ECO:0000259" key="15">
    <source>
        <dbReference type="Pfam" id="PF02687"/>
    </source>
</evidence>
<evidence type="ECO:0000256" key="12">
    <source>
        <dbReference type="PIRNR" id="PIRNR003097"/>
    </source>
</evidence>
<feature type="domain" description="ABC3 transporter permease C-terminal" evidence="15">
    <location>
        <begin position="224"/>
        <end position="341"/>
    </location>
</feature>
<dbReference type="InterPro" id="IPR004513">
    <property type="entry name" value="FtsX"/>
</dbReference>